<dbReference type="Gene3D" id="6.10.340.10">
    <property type="match status" value="1"/>
</dbReference>
<name>A0A285PKW5_9HYPH</name>
<dbReference type="InterPro" id="IPR013587">
    <property type="entry name" value="Nitrate/nitrite_sensing"/>
</dbReference>
<keyword evidence="4" id="KW-1133">Transmembrane helix</keyword>
<dbReference type="Proteomes" id="UP000219439">
    <property type="component" value="Unassembled WGS sequence"/>
</dbReference>
<evidence type="ECO:0000259" key="6">
    <source>
        <dbReference type="PROSITE" id="PS50885"/>
    </source>
</evidence>
<dbReference type="SMART" id="SM00304">
    <property type="entry name" value="HAMP"/>
    <property type="match status" value="1"/>
</dbReference>
<evidence type="ECO:0000256" key="1">
    <source>
        <dbReference type="ARBA" id="ARBA00023224"/>
    </source>
</evidence>
<gene>
    <name evidence="7" type="ORF">SAMN06265368_3846</name>
</gene>
<dbReference type="AlphaFoldDB" id="A0A285PKW5"/>
<keyword evidence="1 3" id="KW-0807">Transducer</keyword>
<dbReference type="SUPFAM" id="SSF158472">
    <property type="entry name" value="HAMP domain-like"/>
    <property type="match status" value="1"/>
</dbReference>
<feature type="transmembrane region" description="Helical" evidence="4">
    <location>
        <begin position="12"/>
        <end position="29"/>
    </location>
</feature>
<dbReference type="SUPFAM" id="SSF58104">
    <property type="entry name" value="Methyl-accepting chemotaxis protein (MCP) signaling domain"/>
    <property type="match status" value="1"/>
</dbReference>
<dbReference type="SMART" id="SM00283">
    <property type="entry name" value="MA"/>
    <property type="match status" value="1"/>
</dbReference>
<reference evidence="7 8" key="1">
    <citation type="submission" date="2017-09" db="EMBL/GenBank/DDBJ databases">
        <authorList>
            <person name="Ehlers B."/>
            <person name="Leendertz F.H."/>
        </authorList>
    </citation>
    <scope>NUCLEOTIDE SEQUENCE [LARGE SCALE GENOMIC DNA]</scope>
    <source>
        <strain evidence="7 8">DSM 18289</strain>
    </source>
</reference>
<evidence type="ECO:0000313" key="7">
    <source>
        <dbReference type="EMBL" id="SNZ20736.1"/>
    </source>
</evidence>
<dbReference type="PANTHER" id="PTHR32089">
    <property type="entry name" value="METHYL-ACCEPTING CHEMOTAXIS PROTEIN MCPB"/>
    <property type="match status" value="1"/>
</dbReference>
<dbReference type="PANTHER" id="PTHR32089:SF112">
    <property type="entry name" value="LYSOZYME-LIKE PROTEIN-RELATED"/>
    <property type="match status" value="1"/>
</dbReference>
<dbReference type="GO" id="GO:0016020">
    <property type="term" value="C:membrane"/>
    <property type="evidence" value="ECO:0007669"/>
    <property type="project" value="InterPro"/>
</dbReference>
<evidence type="ECO:0000256" key="2">
    <source>
        <dbReference type="ARBA" id="ARBA00029447"/>
    </source>
</evidence>
<keyword evidence="4" id="KW-0812">Transmembrane</keyword>
<keyword evidence="8" id="KW-1185">Reference proteome</keyword>
<dbReference type="RefSeq" id="WP_170956173.1">
    <property type="nucleotide sequence ID" value="NZ_OBEL01000005.1"/>
</dbReference>
<accession>A0A285PKW5</accession>
<feature type="domain" description="Methyl-accepting transducer" evidence="5">
    <location>
        <begin position="401"/>
        <end position="662"/>
    </location>
</feature>
<dbReference type="InterPro" id="IPR004089">
    <property type="entry name" value="MCPsignal_dom"/>
</dbReference>
<organism evidence="7 8">
    <name type="scientific">Cohaesibacter gelatinilyticus</name>
    <dbReference type="NCBI Taxonomy" id="372072"/>
    <lineage>
        <taxon>Bacteria</taxon>
        <taxon>Pseudomonadati</taxon>
        <taxon>Pseudomonadota</taxon>
        <taxon>Alphaproteobacteria</taxon>
        <taxon>Hyphomicrobiales</taxon>
        <taxon>Cohaesibacteraceae</taxon>
    </lineage>
</organism>
<dbReference type="PROSITE" id="PS50111">
    <property type="entry name" value="CHEMOTAXIS_TRANSDUC_2"/>
    <property type="match status" value="1"/>
</dbReference>
<evidence type="ECO:0000256" key="4">
    <source>
        <dbReference type="SAM" id="Phobius"/>
    </source>
</evidence>
<dbReference type="GO" id="GO:0007165">
    <property type="term" value="P:signal transduction"/>
    <property type="evidence" value="ECO:0007669"/>
    <property type="project" value="UniProtKB-KW"/>
</dbReference>
<protein>
    <submittedName>
        <fullName evidence="7">Methyl-accepting chemotaxis protein</fullName>
    </submittedName>
</protein>
<dbReference type="EMBL" id="OBEL01000005">
    <property type="protein sequence ID" value="SNZ20736.1"/>
    <property type="molecule type" value="Genomic_DNA"/>
</dbReference>
<evidence type="ECO:0000259" key="5">
    <source>
        <dbReference type="PROSITE" id="PS50111"/>
    </source>
</evidence>
<dbReference type="Pfam" id="PF00015">
    <property type="entry name" value="MCPsignal"/>
    <property type="match status" value="1"/>
</dbReference>
<comment type="similarity">
    <text evidence="2">Belongs to the methyl-accepting chemotaxis (MCP) protein family.</text>
</comment>
<dbReference type="InterPro" id="IPR003660">
    <property type="entry name" value="HAMP_dom"/>
</dbReference>
<dbReference type="PROSITE" id="PS50885">
    <property type="entry name" value="HAMP"/>
    <property type="match status" value="1"/>
</dbReference>
<proteinExistence type="inferred from homology"/>
<evidence type="ECO:0000256" key="3">
    <source>
        <dbReference type="PROSITE-ProRule" id="PRU00284"/>
    </source>
</evidence>
<dbReference type="SUPFAM" id="SSF141371">
    <property type="entry name" value="PilZ domain-like"/>
    <property type="match status" value="1"/>
</dbReference>
<feature type="domain" description="HAMP" evidence="6">
    <location>
        <begin position="333"/>
        <end position="386"/>
    </location>
</feature>
<sequence length="770" mass="83646">MKKSIRLQITSLVFVPIIAAFLFAGIAVWEKYTELAHHDQMKPLIYLAEDAFDLVEAIQVERAKSSKLVESKFDPAYMPEVKKARQKSSQVIKTFDDHVAQLQLSNKRLLSEIKHVSKAIHEIDGIRSSVDKQALTTAQIKKNYTKEIKELVHLIALAIEASPSPEISAELVPYLALTEALEAGSLEKSLGYNLLQQKKAGSVDLQTYVAFMKAYGGELAYLKEFSAVALKEQVALFDQVVAGPAVAKVEKIRKLLQVIALSDKAEMVEGSEWFKASVERQDKIRKVAKDLVHRAEAAMEADVAGLENHIMWLLVASAVMLVLTVTAVVFQVRSVTSQLQYLRDSISRIVGGELDFEIDHTERDDDIGDIAKAIVVFREASLERVRLQDIALQKQDMDVMRQDQMQKQISVFRSSVDEVRGVLTNETGAMAETSSGLMSLADEASQSANSANEASSMASTNVQTVAAAATQMAASIQEIGEQINRALSISTNATEVANSTNDSVSMLSEGADKIGEVIEMIRAIAEQTNLLALNATIEAARAGEAGKGFAVVAAEVKELSTQTARATDEIAAQIGDIQTSTTKAVQSIKEISSNINDVSEVTNAIAAAVEEQTAATAEISESIGRAADGSQYATDNVNVVSQAIEQTRDQSGRVGSASEQLTDVTGRLTDLVADFLVDVQKDVDDRRDATRRIVEGDVSVVRNGQAINGWLINESDGGVALAGIEDVKKGERFAIERNGLRYDLEVVWNNGERCGCRILEKITLKQNTAA</sequence>
<dbReference type="Pfam" id="PF08376">
    <property type="entry name" value="NIT"/>
    <property type="match status" value="1"/>
</dbReference>
<keyword evidence="4" id="KW-0472">Membrane</keyword>
<evidence type="ECO:0000313" key="8">
    <source>
        <dbReference type="Proteomes" id="UP000219439"/>
    </source>
</evidence>
<dbReference type="Gene3D" id="1.10.287.950">
    <property type="entry name" value="Methyl-accepting chemotaxis protein"/>
    <property type="match status" value="1"/>
</dbReference>